<keyword evidence="5" id="KW-0812">Transmembrane</keyword>
<dbReference type="OrthoDB" id="21204at2759"/>
<sequence length="568" mass="63770">MIAIRAIETFVLLFPNDEWSSRNPESVVSRLRPNISFAQRAEKNLETLSTRDADLDGKISGFLYVPDLKQDDACFNVSKEYVPANVTRQANLAPTDYTLVALAPWISVECTLSYMRAARSDPVRALIFYQANNVTDPTTPPSGSSAWDLRDGGAWRTKHQFPVYAVPGVLGSTLMRQLSLYSGNMTEVPYGHQLTEVPGVDPRDYVRLYTQIRLGNKTILPRLWVYFLVISAVLMICLGGISAVMHVVQRARRKSLHRRVVNGEVDLEALGIKRLKIPLSEIERLPLFIYTSEDEASPPMSPQKAETVFTTIERHDLADGCSTSPGSEYQVRYALSTSNDSTIPELVPIDDSTPYVPAVVAHTFLPYIQPTCEICLEDFESGISEIRELPCGHIFHPECIDTFLSCSSSLCPICKKSALPLGCCPTRITNAMVRRERNLRKVRSRIKEGKDDEDLEAYGTRRRVQDITATIRRNLGSAPSVRRARPPLPDQPQPVFVANHEPSGCGQYDTLGKALSREELVGYRIRELEAAQVPLRDPDLVRERQPPRAEYFIQCVPWILMPMGFVLF</sequence>
<dbReference type="PANTHER" id="PTHR45798">
    <property type="entry name" value="RING-H2 FINGER PROTEIN ATL61-RELATED-RELATED"/>
    <property type="match status" value="1"/>
</dbReference>
<dbReference type="HOGENOM" id="CLU_027981_1_2_1"/>
<evidence type="ECO:0000313" key="7">
    <source>
        <dbReference type="EMBL" id="EKD12100.1"/>
    </source>
</evidence>
<dbReference type="InterPro" id="IPR001841">
    <property type="entry name" value="Znf_RING"/>
</dbReference>
<dbReference type="eggNOG" id="KOG0800">
    <property type="taxonomic scope" value="Eukaryota"/>
</dbReference>
<evidence type="ECO:0000256" key="4">
    <source>
        <dbReference type="PROSITE-ProRule" id="PRU00175"/>
    </source>
</evidence>
<dbReference type="PANTHER" id="PTHR45798:SF97">
    <property type="entry name" value="ALCOHOL-SENSITIVE RING FINGER PROTEIN 1"/>
    <property type="match status" value="1"/>
</dbReference>
<keyword evidence="5" id="KW-1133">Transmembrane helix</keyword>
<dbReference type="EMBL" id="JH921464">
    <property type="protein sequence ID" value="EKD12100.1"/>
    <property type="molecule type" value="Genomic_DNA"/>
</dbReference>
<keyword evidence="3" id="KW-0862">Zinc</keyword>
<evidence type="ECO:0000256" key="2">
    <source>
        <dbReference type="ARBA" id="ARBA00022771"/>
    </source>
</evidence>
<dbReference type="AlphaFoldDB" id="K1W5C0"/>
<proteinExistence type="predicted"/>
<name>K1W5C0_MARBU</name>
<dbReference type="InterPro" id="IPR052788">
    <property type="entry name" value="RING-type_E3_ligase_ATL"/>
</dbReference>
<gene>
    <name evidence="7" type="ORF">MBM_09737</name>
</gene>
<dbReference type="OMA" id="PTCPICM"/>
<evidence type="ECO:0000256" key="1">
    <source>
        <dbReference type="ARBA" id="ARBA00022723"/>
    </source>
</evidence>
<keyword evidence="8" id="KW-1185">Reference proteome</keyword>
<keyword evidence="2 4" id="KW-0863">Zinc-finger</keyword>
<feature type="domain" description="RING-type" evidence="6">
    <location>
        <begin position="372"/>
        <end position="415"/>
    </location>
</feature>
<dbReference type="SUPFAM" id="SSF57850">
    <property type="entry name" value="RING/U-box"/>
    <property type="match status" value="1"/>
</dbReference>
<keyword evidence="5" id="KW-0472">Membrane</keyword>
<evidence type="ECO:0000259" key="6">
    <source>
        <dbReference type="PROSITE" id="PS50089"/>
    </source>
</evidence>
<keyword evidence="1" id="KW-0479">Metal-binding</keyword>
<dbReference type="STRING" id="1072389.K1W5C0"/>
<dbReference type="SMART" id="SM00184">
    <property type="entry name" value="RING"/>
    <property type="match status" value="1"/>
</dbReference>
<evidence type="ECO:0000256" key="3">
    <source>
        <dbReference type="ARBA" id="ARBA00022833"/>
    </source>
</evidence>
<dbReference type="InterPro" id="IPR013083">
    <property type="entry name" value="Znf_RING/FYVE/PHD"/>
</dbReference>
<evidence type="ECO:0000256" key="5">
    <source>
        <dbReference type="SAM" id="Phobius"/>
    </source>
</evidence>
<dbReference type="InParanoid" id="K1W5C0"/>
<feature type="transmembrane region" description="Helical" evidence="5">
    <location>
        <begin position="223"/>
        <end position="248"/>
    </location>
</feature>
<protein>
    <submittedName>
        <fullName evidence="7">Ring finger domain protein</fullName>
    </submittedName>
</protein>
<dbReference type="PROSITE" id="PS50089">
    <property type="entry name" value="ZF_RING_2"/>
    <property type="match status" value="1"/>
</dbReference>
<accession>K1W5C0</accession>
<dbReference type="Gene3D" id="3.30.40.10">
    <property type="entry name" value="Zinc/RING finger domain, C3HC4 (zinc finger)"/>
    <property type="match status" value="1"/>
</dbReference>
<dbReference type="KEGG" id="mbe:MBM_09737"/>
<dbReference type="Proteomes" id="UP000006753">
    <property type="component" value="Unassembled WGS sequence"/>
</dbReference>
<evidence type="ECO:0000313" key="8">
    <source>
        <dbReference type="Proteomes" id="UP000006753"/>
    </source>
</evidence>
<reference evidence="7 8" key="1">
    <citation type="journal article" date="2012" name="BMC Genomics">
        <title>Sequencing the genome of Marssonina brunnea reveals fungus-poplar co-evolution.</title>
        <authorList>
            <person name="Zhu S."/>
            <person name="Cao Y.-Z."/>
            <person name="Jiang C."/>
            <person name="Tan B.-Y."/>
            <person name="Wang Z."/>
            <person name="Feng S."/>
            <person name="Zhang L."/>
            <person name="Su X.-H."/>
            <person name="Brejova B."/>
            <person name="Vinar T."/>
            <person name="Xu M."/>
            <person name="Wang M.-X."/>
            <person name="Zhang S.-G."/>
            <person name="Huang M.-R."/>
            <person name="Wu R."/>
            <person name="Zhou Y."/>
        </authorList>
    </citation>
    <scope>NUCLEOTIDE SEQUENCE [LARGE SCALE GENOMIC DNA]</scope>
    <source>
        <strain evidence="7 8">MB_m1</strain>
    </source>
</reference>
<dbReference type="GO" id="GO:0008270">
    <property type="term" value="F:zinc ion binding"/>
    <property type="evidence" value="ECO:0007669"/>
    <property type="project" value="UniProtKB-KW"/>
</dbReference>
<organism evidence="7 8">
    <name type="scientific">Marssonina brunnea f. sp. multigermtubi (strain MB_m1)</name>
    <name type="common">Marssonina leaf spot fungus</name>
    <dbReference type="NCBI Taxonomy" id="1072389"/>
    <lineage>
        <taxon>Eukaryota</taxon>
        <taxon>Fungi</taxon>
        <taxon>Dikarya</taxon>
        <taxon>Ascomycota</taxon>
        <taxon>Pezizomycotina</taxon>
        <taxon>Leotiomycetes</taxon>
        <taxon>Helotiales</taxon>
        <taxon>Drepanopezizaceae</taxon>
        <taxon>Drepanopeziza</taxon>
    </lineage>
</organism>
<dbReference type="Pfam" id="PF13639">
    <property type="entry name" value="zf-RING_2"/>
    <property type="match status" value="1"/>
</dbReference>